<dbReference type="SUPFAM" id="SSF51445">
    <property type="entry name" value="(Trans)glycosidases"/>
    <property type="match status" value="1"/>
</dbReference>
<dbReference type="Gene3D" id="3.20.20.80">
    <property type="entry name" value="Glycosidases"/>
    <property type="match status" value="1"/>
</dbReference>
<dbReference type="Proteomes" id="UP000033428">
    <property type="component" value="Unassembled WGS sequence"/>
</dbReference>
<dbReference type="AlphaFoldDB" id="A0A0F0CSG0"/>
<name>A0A0F0CSG0_9BACT</name>
<reference evidence="1 2" key="1">
    <citation type="submission" date="2015-02" db="EMBL/GenBank/DDBJ databases">
        <title>Single-cell genomics of uncultivated deep-branching MTB reveals a conserved set of magnetosome genes.</title>
        <authorList>
            <person name="Kolinko S."/>
            <person name="Richter M."/>
            <person name="Glockner F.O."/>
            <person name="Brachmann A."/>
            <person name="Schuler D."/>
        </authorList>
    </citation>
    <scope>NUCLEOTIDE SEQUENCE [LARGE SCALE GENOMIC DNA]</scope>
    <source>
        <strain evidence="1">SKK-01</strain>
    </source>
</reference>
<sequence length="394" mass="45396">MKILLKLLKQTANIIVLSFLMVNIMNTASNSLIAAEFQKGMCYATWDKDSFGTPQSEEALKMLKNMGVEYVQINVTEYQNTYNSTTIKATDLTPSVESIKTAIKVAHKLGLKVMLKPHIDLIDNVDGTYWRADIGFNTEEDWQTWFKQYEQFITKYARIAAETNTEIFSVGTELSFTTQRSDHWKNIIASVKKVYNGKLIYAANWDEYRQIQFWENLDYVGIDAYFPLTYKENPTIEDIKQGWEKWRIEIETFATEVSKPIIFTELGYASTLTAASEPWANAKTGNADTILQANCYKAFFETIWKCPWLKGVYWWHFSPTVNGGGINNRQFTPLNKPSADILKQHYTDRTSSINAGLTKEIDSKFDMLNKKTSFNKDGLYSIKEKKDKDRKINN</sequence>
<dbReference type="InterPro" id="IPR055151">
    <property type="entry name" value="GH113"/>
</dbReference>
<dbReference type="Pfam" id="PF22612">
    <property type="entry name" value="GH113"/>
    <property type="match status" value="1"/>
</dbReference>
<dbReference type="InterPro" id="IPR017853">
    <property type="entry name" value="GH"/>
</dbReference>
<dbReference type="CDD" id="cd19608">
    <property type="entry name" value="GH113_mannanase-like"/>
    <property type="match status" value="1"/>
</dbReference>
<evidence type="ECO:0000313" key="2">
    <source>
        <dbReference type="Proteomes" id="UP000033428"/>
    </source>
</evidence>
<accession>A0A0F0CSG0</accession>
<protein>
    <submittedName>
        <fullName evidence="1">Uncharacterized protein</fullName>
    </submittedName>
</protein>
<gene>
    <name evidence="1" type="ORF">OMAG_001843</name>
</gene>
<evidence type="ECO:0000313" key="1">
    <source>
        <dbReference type="EMBL" id="KJJ84380.1"/>
    </source>
</evidence>
<keyword evidence="2" id="KW-1185">Reference proteome</keyword>
<proteinExistence type="predicted"/>
<organism evidence="1 2">
    <name type="scientific">Candidatus Omnitrophus magneticus</name>
    <dbReference type="NCBI Taxonomy" id="1609969"/>
    <lineage>
        <taxon>Bacteria</taxon>
        <taxon>Pseudomonadati</taxon>
        <taxon>Candidatus Omnitrophota</taxon>
        <taxon>Candidatus Omnitrophus</taxon>
    </lineage>
</organism>
<comment type="caution">
    <text evidence="1">The sequence shown here is derived from an EMBL/GenBank/DDBJ whole genome shotgun (WGS) entry which is preliminary data.</text>
</comment>
<dbReference type="EMBL" id="JYNY01000372">
    <property type="protein sequence ID" value="KJJ84380.1"/>
    <property type="molecule type" value="Genomic_DNA"/>
</dbReference>